<reference evidence="3 4" key="1">
    <citation type="submission" date="2018-06" db="EMBL/GenBank/DDBJ databases">
        <authorList>
            <consortium name="Pathogen Informatics"/>
            <person name="Doyle S."/>
        </authorList>
    </citation>
    <scope>NUCLEOTIDE SEQUENCE [LARGE SCALE GENOMIC DNA]</scope>
    <source>
        <strain evidence="3 4">NCTC5664</strain>
    </source>
</reference>
<organism evidence="3 4">
    <name type="scientific">Staphylococcus aureus</name>
    <dbReference type="NCBI Taxonomy" id="1280"/>
    <lineage>
        <taxon>Bacteria</taxon>
        <taxon>Bacillati</taxon>
        <taxon>Bacillota</taxon>
        <taxon>Bacilli</taxon>
        <taxon>Bacillales</taxon>
        <taxon>Staphylococcaceae</taxon>
        <taxon>Staphylococcus</taxon>
    </lineage>
</organism>
<dbReference type="AlphaFoldDB" id="A0A380DSJ0"/>
<proteinExistence type="predicted"/>
<name>A0A380DSJ0_STAAU</name>
<evidence type="ECO:0000313" key="3">
    <source>
        <dbReference type="EMBL" id="SUK48919.1"/>
    </source>
</evidence>
<feature type="domain" description="DUF1542" evidence="2">
    <location>
        <begin position="114"/>
        <end position="189"/>
    </location>
</feature>
<dbReference type="Proteomes" id="UP000254502">
    <property type="component" value="Unassembled WGS sequence"/>
</dbReference>
<sequence>MTQANSNIEAANSQNDVDQAKTTGEASIDQVTPTVNKKATARNEITTILNNKLQAIQATPDATTEEKQAADAEANTENGKAIQAIAAATTNADVDEAKANAEAAINAVTPKVVKKQAAKDEIDQLQVAQTSVINNDQNATNEEKEAAIQQLATAVTDAKNNITAATDDNGVDTAKDAGKNSIQSTQPATAVKSNAKNEVDQAVTTQNQAIDNTTGATTEEKNATKDLVLKAKEKHIKIS</sequence>
<evidence type="ECO:0000256" key="1">
    <source>
        <dbReference type="SAM" id="MobiDB-lite"/>
    </source>
</evidence>
<dbReference type="InterPro" id="IPR011439">
    <property type="entry name" value="DUF1542"/>
</dbReference>
<evidence type="ECO:0000259" key="2">
    <source>
        <dbReference type="Pfam" id="PF07564"/>
    </source>
</evidence>
<dbReference type="Pfam" id="PF07564">
    <property type="entry name" value="DUF1542"/>
    <property type="match status" value="4"/>
</dbReference>
<feature type="domain" description="DUF1542" evidence="2">
    <location>
        <begin position="2"/>
        <end position="35"/>
    </location>
</feature>
<feature type="domain" description="DUF1542" evidence="2">
    <location>
        <begin position="37"/>
        <end position="112"/>
    </location>
</feature>
<protein>
    <submittedName>
        <fullName evidence="3">FmtB protein</fullName>
    </submittedName>
</protein>
<feature type="region of interest" description="Disordered" evidence="1">
    <location>
        <begin position="1"/>
        <end position="35"/>
    </location>
</feature>
<evidence type="ECO:0000313" key="4">
    <source>
        <dbReference type="Proteomes" id="UP000254502"/>
    </source>
</evidence>
<gene>
    <name evidence="3" type="primary">fmtB_1</name>
    <name evidence="3" type="ORF">NCTC5664_01780</name>
</gene>
<feature type="region of interest" description="Disordered" evidence="1">
    <location>
        <begin position="167"/>
        <end position="221"/>
    </location>
</feature>
<accession>A0A380DSJ0</accession>
<dbReference type="EMBL" id="UHAQ01000002">
    <property type="protein sequence ID" value="SUK48919.1"/>
    <property type="molecule type" value="Genomic_DNA"/>
</dbReference>
<feature type="domain" description="DUF1542" evidence="2">
    <location>
        <begin position="191"/>
        <end position="236"/>
    </location>
</feature>
<feature type="compositionally biased region" description="Polar residues" evidence="1">
    <location>
        <begin position="180"/>
        <end position="217"/>
    </location>
</feature>